<dbReference type="SUPFAM" id="SSF143422">
    <property type="entry name" value="Transposase IS200-like"/>
    <property type="match status" value="1"/>
</dbReference>
<dbReference type="PANTHER" id="PTHR33360:SF2">
    <property type="entry name" value="TRANSPOSASE FOR INSERTION SEQUENCE ELEMENT IS200"/>
    <property type="match status" value="1"/>
</dbReference>
<dbReference type="Proteomes" id="UP000544222">
    <property type="component" value="Unassembled WGS sequence"/>
</dbReference>
<dbReference type="GO" id="GO:0004803">
    <property type="term" value="F:transposase activity"/>
    <property type="evidence" value="ECO:0007669"/>
    <property type="project" value="InterPro"/>
</dbReference>
<proteinExistence type="predicted"/>
<dbReference type="SMART" id="SM01321">
    <property type="entry name" value="Y1_Tnp"/>
    <property type="match status" value="1"/>
</dbReference>
<evidence type="ECO:0000313" key="2">
    <source>
        <dbReference type="EMBL" id="MBB3187386.1"/>
    </source>
</evidence>
<dbReference type="PANTHER" id="PTHR33360">
    <property type="entry name" value="TRANSPOSASE FOR INSERTION SEQUENCE ELEMENT IS200"/>
    <property type="match status" value="1"/>
</dbReference>
<protein>
    <submittedName>
        <fullName evidence="2">REP element-mobilizing transposase RayT</fullName>
    </submittedName>
</protein>
<dbReference type="AlphaFoldDB" id="A0A7W5H2G1"/>
<accession>A0A7W5H2G1</accession>
<dbReference type="EMBL" id="JACHYB010000001">
    <property type="protein sequence ID" value="MBB3187386.1"/>
    <property type="molecule type" value="Genomic_DNA"/>
</dbReference>
<comment type="caution">
    <text evidence="2">The sequence shown here is derived from an EMBL/GenBank/DDBJ whole genome shotgun (WGS) entry which is preliminary data.</text>
</comment>
<dbReference type="NCBIfam" id="NF033573">
    <property type="entry name" value="transpos_IS200"/>
    <property type="match status" value="1"/>
</dbReference>
<reference evidence="2 3" key="1">
    <citation type="submission" date="2020-08" db="EMBL/GenBank/DDBJ databases">
        <title>Genomic Encyclopedia of Type Strains, Phase IV (KMG-IV): sequencing the most valuable type-strain genomes for metagenomic binning, comparative biology and taxonomic classification.</title>
        <authorList>
            <person name="Goeker M."/>
        </authorList>
    </citation>
    <scope>NUCLEOTIDE SEQUENCE [LARGE SCALE GENOMIC DNA]</scope>
    <source>
        <strain evidence="2 3">DSM 27471</strain>
    </source>
</reference>
<gene>
    <name evidence="2" type="ORF">FHX64_001549</name>
</gene>
<dbReference type="InterPro" id="IPR036515">
    <property type="entry name" value="Transposase_17_sf"/>
</dbReference>
<feature type="domain" description="Transposase IS200-like" evidence="1">
    <location>
        <begin position="10"/>
        <end position="124"/>
    </location>
</feature>
<evidence type="ECO:0000313" key="3">
    <source>
        <dbReference type="Proteomes" id="UP000544222"/>
    </source>
</evidence>
<dbReference type="Pfam" id="PF01797">
    <property type="entry name" value="Y1_Tnp"/>
    <property type="match status" value="1"/>
</dbReference>
<dbReference type="InterPro" id="IPR002686">
    <property type="entry name" value="Transposase_17"/>
</dbReference>
<dbReference type="GO" id="GO:0003677">
    <property type="term" value="F:DNA binding"/>
    <property type="evidence" value="ECO:0007669"/>
    <property type="project" value="InterPro"/>
</dbReference>
<dbReference type="GO" id="GO:0006313">
    <property type="term" value="P:DNA transposition"/>
    <property type="evidence" value="ECO:0007669"/>
    <property type="project" value="InterPro"/>
</dbReference>
<evidence type="ECO:0000259" key="1">
    <source>
        <dbReference type="SMART" id="SM01321"/>
    </source>
</evidence>
<keyword evidence="3" id="KW-1185">Reference proteome</keyword>
<sequence length="158" mass="18502">MEKENMANTYHQVYIQAVFAVKYRDAVIDKSWRSKLLGVIGQLINETGCQTIIVNGVEDHIHCFFGLKPSVPISEVMQVAKGKSSKYINDHLLTPHRFEWQEGYGAFSYSHSHIDKVYHYIENQEEHHHKSSFKEEYEGLLQKFEIPYDESYIFESLI</sequence>
<organism evidence="2 3">
    <name type="scientific">Microbacter margulisiae</name>
    <dbReference type="NCBI Taxonomy" id="1350067"/>
    <lineage>
        <taxon>Bacteria</taxon>
        <taxon>Pseudomonadati</taxon>
        <taxon>Bacteroidota</taxon>
        <taxon>Bacteroidia</taxon>
        <taxon>Bacteroidales</taxon>
        <taxon>Porphyromonadaceae</taxon>
        <taxon>Microbacter</taxon>
    </lineage>
</organism>
<name>A0A7W5H2G1_9PORP</name>
<dbReference type="Gene3D" id="3.30.70.1290">
    <property type="entry name" value="Transposase IS200-like"/>
    <property type="match status" value="1"/>
</dbReference>